<dbReference type="InterPro" id="IPR015330">
    <property type="entry name" value="DNA_primase/pol_bifunc_N"/>
</dbReference>
<sequence length="706" mass="77733">METNNLASFTGAGLALVSIPPINGKPTKAPRAKGWNMPKAVDNPGGYSTNLDDFNNTNGFNFGLYHGASNTLALDLDDVELAVKVFEELTDLQLLAWLENEQRVEVKSPKANRGKLLFALPAGFAGAGLRQLKHGNKTVFELRCGNCQDVIIGQHPEGGAYQFIGNPAAIPEAPVVLLDMLQHWDAWKRCFDSALGIEPESPKIAPRQPQQGEQLPGRCDPIQEFNKSFSVAEILTRNGYRQKGRHRLIRPGSESKAPGVAIMRNCADGIERIYSHGGDVLNDGFAHDAFDCFVLLECGGDVAKALNWNPGITKHNQQLFKQEYAKTAPESQQNVIDQQGRAESKNKPEWQPFPLIPAHELTLNPVAIDWLIENIIERGSLNLLFGEPGAGKSLFALDWAFCMAAGVDWHGWRTKPVDVVVVAGEGHAGMGRRLKALESKYQMQAPDRLFISQRPANLIDATNAQWIADTIKATCPNPGLVIIDTLHRNMDGDENSSQDIGRFIANLDGFFKPLGAAVLVVHHSGHGQKDRSRGSSSIRAAMDGEFSATKDGGAIVLSCHKAKDFEAFKPMQFSLKPVDLEWCDDNGEPLTSVYLEYDGEAKSTTKKRKLSARDDAILTSLNAAIVSHGVEPTAEIKAKFSGFTSLTGKLQKIVNIEHWRELAYKAIVVDANTEDAKRMAFKRCRDKLLNQALVVEYDNYAWRIFD</sequence>
<dbReference type="Proteomes" id="UP000008888">
    <property type="component" value="Chromosome"/>
</dbReference>
<reference evidence="2 3" key="1">
    <citation type="journal article" date="2011" name="J. Bacteriol.">
        <title>Complete Genome Sequence of the Aerobic Marine Methanotroph Methylomonas methanica MC09.</title>
        <authorList>
            <person name="Boden R."/>
            <person name="Cunliffe M."/>
            <person name="Scanlan J."/>
            <person name="Moussard H."/>
            <person name="Kits K.D."/>
            <person name="Klotz M.G."/>
            <person name="Jetten M.S."/>
            <person name="Vuilleumier S."/>
            <person name="Han J."/>
            <person name="Peters L."/>
            <person name="Mikhailova N."/>
            <person name="Teshima H."/>
            <person name="Tapia R."/>
            <person name="Kyrpides N."/>
            <person name="Ivanova N."/>
            <person name="Pagani I."/>
            <person name="Cheng J.F."/>
            <person name="Goodwin L."/>
            <person name="Han C."/>
            <person name="Hauser L."/>
            <person name="Land M.L."/>
            <person name="Lapidus A."/>
            <person name="Lucas S."/>
            <person name="Pitluck S."/>
            <person name="Woyke T."/>
            <person name="Stein L."/>
            <person name="Murrell J.C."/>
        </authorList>
    </citation>
    <scope>NUCLEOTIDE SEQUENCE [LARGE SCALE GENOMIC DNA]</scope>
    <source>
        <strain evidence="2 3">MC09</strain>
    </source>
</reference>
<dbReference type="SUPFAM" id="SSF52540">
    <property type="entry name" value="P-loop containing nucleoside triphosphate hydrolases"/>
    <property type="match status" value="1"/>
</dbReference>
<dbReference type="InterPro" id="IPR027417">
    <property type="entry name" value="P-loop_NTPase"/>
</dbReference>
<organism evidence="2 3">
    <name type="scientific">Methylomonas methanica (strain DSM 25384 / MC09)</name>
    <dbReference type="NCBI Taxonomy" id="857087"/>
    <lineage>
        <taxon>Bacteria</taxon>
        <taxon>Pseudomonadati</taxon>
        <taxon>Pseudomonadota</taxon>
        <taxon>Gammaproteobacteria</taxon>
        <taxon>Methylococcales</taxon>
        <taxon>Methylococcaceae</taxon>
        <taxon>Methylomonas</taxon>
    </lineage>
</organism>
<evidence type="ECO:0000259" key="1">
    <source>
        <dbReference type="Pfam" id="PF09250"/>
    </source>
</evidence>
<dbReference type="Pfam" id="PF09250">
    <property type="entry name" value="Prim-Pol"/>
    <property type="match status" value="1"/>
</dbReference>
<dbReference type="STRING" id="857087.Metme_1013"/>
<feature type="domain" description="DNA primase/polymerase bifunctional N-terminal" evidence="1">
    <location>
        <begin position="25"/>
        <end position="174"/>
    </location>
</feature>
<dbReference type="KEGG" id="mmt:Metme_1013"/>
<reference key="2">
    <citation type="submission" date="2011-05" db="EMBL/GenBank/DDBJ databases">
        <title>Complete genome sequence of the aerobic marine methanotroph Methylomonas methanica MC09.</title>
        <authorList>
            <person name="Boden R."/>
            <person name="Cunliffe M."/>
            <person name="Scanlan J."/>
            <person name="Moussard H."/>
            <person name="Kits K.D."/>
            <person name="Klotz M."/>
            <person name="Jetten M."/>
            <person name="Vuilleumier S."/>
            <person name="Han J."/>
            <person name="Peters L."/>
            <person name="Mikhailova N."/>
            <person name="Teshima H."/>
            <person name="Tapia R."/>
            <person name="Kyrpides N."/>
            <person name="Ivanova N."/>
            <person name="Pagani I."/>
            <person name="Cheng J.-F."/>
            <person name="Goodwin L."/>
            <person name="Han C."/>
            <person name="Hauser L."/>
            <person name="Land M."/>
            <person name="Lapidus A."/>
            <person name="Lucas S."/>
            <person name="Pitluck S."/>
            <person name="Woyke T."/>
            <person name="Stein L.Y."/>
            <person name="Murrell C."/>
        </authorList>
    </citation>
    <scope>NUCLEOTIDE SEQUENCE</scope>
    <source>
        <strain>MC09</strain>
    </source>
</reference>
<proteinExistence type="predicted"/>
<gene>
    <name evidence="2" type="ordered locus">Metme_1013</name>
</gene>
<dbReference type="EMBL" id="CP002738">
    <property type="protein sequence ID" value="AEF99449.1"/>
    <property type="molecule type" value="Genomic_DNA"/>
</dbReference>
<accession>F9ZV16</accession>
<reference evidence="3" key="3">
    <citation type="submission" date="2011-05" db="EMBL/GenBank/DDBJ databases">
        <title>Complete sequence of Methylomonas methanica MC09.</title>
        <authorList>
            <consortium name="US DOE Joint Genome Institute"/>
            <person name="Lucas S."/>
            <person name="Han J."/>
            <person name="Lapidus A."/>
            <person name="Cheng J.-F."/>
            <person name="Goodwin L."/>
            <person name="Pitluck S."/>
            <person name="Peters L."/>
            <person name="Mikhailova N."/>
            <person name="Teshima H."/>
            <person name="Han C."/>
            <person name="Tapia R."/>
            <person name="Land M."/>
            <person name="Hauser L."/>
            <person name="Kyrpides N."/>
            <person name="Ivanova N."/>
            <person name="Pagani I."/>
            <person name="Stein L."/>
            <person name="Woyke T."/>
        </authorList>
    </citation>
    <scope>NUCLEOTIDE SEQUENCE [LARGE SCALE GENOMIC DNA]</scope>
    <source>
        <strain evidence="3">MC09</strain>
    </source>
</reference>
<dbReference type="RefSeq" id="WP_013817716.1">
    <property type="nucleotide sequence ID" value="NC_015572.1"/>
</dbReference>
<evidence type="ECO:0000313" key="3">
    <source>
        <dbReference type="Proteomes" id="UP000008888"/>
    </source>
</evidence>
<keyword evidence="3" id="KW-1185">Reference proteome</keyword>
<dbReference type="Gene3D" id="3.40.50.300">
    <property type="entry name" value="P-loop containing nucleotide triphosphate hydrolases"/>
    <property type="match status" value="1"/>
</dbReference>
<dbReference type="HOGENOM" id="CLU_390713_0_0_6"/>
<protein>
    <recommendedName>
        <fullName evidence="1">DNA primase/polymerase bifunctional N-terminal domain-containing protein</fullName>
    </recommendedName>
</protein>
<dbReference type="eggNOG" id="COG3598">
    <property type="taxonomic scope" value="Bacteria"/>
</dbReference>
<evidence type="ECO:0000313" key="2">
    <source>
        <dbReference type="EMBL" id="AEF99449.1"/>
    </source>
</evidence>
<dbReference type="Pfam" id="PF13481">
    <property type="entry name" value="AAA_25"/>
    <property type="match status" value="1"/>
</dbReference>
<name>F9ZV16_METMM</name>
<dbReference type="AlphaFoldDB" id="F9ZV16"/>